<dbReference type="AlphaFoldDB" id="A0AB39TVG4"/>
<dbReference type="SUPFAM" id="SSF46689">
    <property type="entry name" value="Homeodomain-like"/>
    <property type="match status" value="1"/>
</dbReference>
<name>A0AB39TVG4_9ACTN</name>
<dbReference type="InterPro" id="IPR009057">
    <property type="entry name" value="Homeodomain-like_sf"/>
</dbReference>
<reference evidence="6" key="1">
    <citation type="submission" date="2024-07" db="EMBL/GenBank/DDBJ databases">
        <authorList>
            <person name="Yu S.T."/>
        </authorList>
    </citation>
    <scope>NUCLEOTIDE SEQUENCE</scope>
    <source>
        <strain evidence="6">Y1</strain>
    </source>
</reference>
<keyword evidence="3" id="KW-0804">Transcription</keyword>
<evidence type="ECO:0000256" key="1">
    <source>
        <dbReference type="ARBA" id="ARBA00023015"/>
    </source>
</evidence>
<keyword evidence="2 4" id="KW-0238">DNA-binding</keyword>
<dbReference type="PROSITE" id="PS50977">
    <property type="entry name" value="HTH_TETR_2"/>
    <property type="match status" value="1"/>
</dbReference>
<dbReference type="InterPro" id="IPR001647">
    <property type="entry name" value="HTH_TetR"/>
</dbReference>
<dbReference type="Pfam" id="PF00440">
    <property type="entry name" value="TetR_N"/>
    <property type="match status" value="1"/>
</dbReference>
<sequence length="193" mass="20008">MTQARAPRADAVRNRRKILTAAGEQITQHGPEVGMDEIAAAAGVAVGTLYRHFPTKTDLVAAVVAECVARVADDAEAVLARVTAGARAADELTAFLGRVIEQSVTDRAVKAAAQTLGAEPGDHADEDRGSSAVAALIRAGQADGDIHPDVTVSDIYLLFSTAPTDQPPAARARWLALVTPGLTTGARPVGNQR</sequence>
<dbReference type="Gene3D" id="1.10.357.10">
    <property type="entry name" value="Tetracycline Repressor, domain 2"/>
    <property type="match status" value="1"/>
</dbReference>
<dbReference type="GO" id="GO:0003700">
    <property type="term" value="F:DNA-binding transcription factor activity"/>
    <property type="evidence" value="ECO:0007669"/>
    <property type="project" value="TreeGrafter"/>
</dbReference>
<gene>
    <name evidence="6" type="ORF">AB2U05_34320</name>
</gene>
<evidence type="ECO:0000313" key="6">
    <source>
        <dbReference type="EMBL" id="XDQ83222.1"/>
    </source>
</evidence>
<dbReference type="PRINTS" id="PR00455">
    <property type="entry name" value="HTHTETR"/>
</dbReference>
<evidence type="ECO:0000256" key="4">
    <source>
        <dbReference type="PROSITE-ProRule" id="PRU00335"/>
    </source>
</evidence>
<dbReference type="InterPro" id="IPR036271">
    <property type="entry name" value="Tet_transcr_reg_TetR-rel_C_sf"/>
</dbReference>
<dbReference type="InterPro" id="IPR049445">
    <property type="entry name" value="TetR_SbtR-like_C"/>
</dbReference>
<evidence type="ECO:0000256" key="3">
    <source>
        <dbReference type="ARBA" id="ARBA00023163"/>
    </source>
</evidence>
<dbReference type="RefSeq" id="WP_369185392.1">
    <property type="nucleotide sequence ID" value="NZ_CP163445.1"/>
</dbReference>
<keyword evidence="1" id="KW-0805">Transcription regulation</keyword>
<evidence type="ECO:0000259" key="5">
    <source>
        <dbReference type="PROSITE" id="PS50977"/>
    </source>
</evidence>
<dbReference type="EMBL" id="CP163445">
    <property type="protein sequence ID" value="XDQ83222.1"/>
    <property type="molecule type" value="Genomic_DNA"/>
</dbReference>
<feature type="DNA-binding region" description="H-T-H motif" evidence="4">
    <location>
        <begin position="34"/>
        <end position="53"/>
    </location>
</feature>
<feature type="domain" description="HTH tetR-type" evidence="5">
    <location>
        <begin position="12"/>
        <end position="71"/>
    </location>
</feature>
<organism evidence="6">
    <name type="scientific">Streptomyces sp. Y1</name>
    <dbReference type="NCBI Taxonomy" id="3238634"/>
    <lineage>
        <taxon>Bacteria</taxon>
        <taxon>Bacillati</taxon>
        <taxon>Actinomycetota</taxon>
        <taxon>Actinomycetes</taxon>
        <taxon>Kitasatosporales</taxon>
        <taxon>Streptomycetaceae</taxon>
        <taxon>Streptomyces</taxon>
    </lineage>
</organism>
<protein>
    <submittedName>
        <fullName evidence="6">TetR/AcrR family transcriptional regulator</fullName>
    </submittedName>
</protein>
<proteinExistence type="predicted"/>
<dbReference type="SUPFAM" id="SSF48498">
    <property type="entry name" value="Tetracyclin repressor-like, C-terminal domain"/>
    <property type="match status" value="1"/>
</dbReference>
<dbReference type="Pfam" id="PF21597">
    <property type="entry name" value="TetR_C_43"/>
    <property type="match status" value="1"/>
</dbReference>
<accession>A0AB39TVG4</accession>
<dbReference type="InterPro" id="IPR050109">
    <property type="entry name" value="HTH-type_TetR-like_transc_reg"/>
</dbReference>
<dbReference type="PANTHER" id="PTHR30055:SF234">
    <property type="entry name" value="HTH-TYPE TRANSCRIPTIONAL REGULATOR BETI"/>
    <property type="match status" value="1"/>
</dbReference>
<dbReference type="PANTHER" id="PTHR30055">
    <property type="entry name" value="HTH-TYPE TRANSCRIPTIONAL REGULATOR RUTR"/>
    <property type="match status" value="1"/>
</dbReference>
<evidence type="ECO:0000256" key="2">
    <source>
        <dbReference type="ARBA" id="ARBA00023125"/>
    </source>
</evidence>
<dbReference type="GO" id="GO:0000976">
    <property type="term" value="F:transcription cis-regulatory region binding"/>
    <property type="evidence" value="ECO:0007669"/>
    <property type="project" value="TreeGrafter"/>
</dbReference>